<comment type="caution">
    <text evidence="2">The sequence shown here is derived from an EMBL/GenBank/DDBJ whole genome shotgun (WGS) entry which is preliminary data.</text>
</comment>
<name>A0ABW6Z5L1_9ACTN</name>
<dbReference type="RefSeq" id="WP_030795188.1">
    <property type="nucleotide sequence ID" value="NZ_JBFACJ010000040.1"/>
</dbReference>
<dbReference type="EMBL" id="JBICBM010000020">
    <property type="protein sequence ID" value="MFF9886428.1"/>
    <property type="molecule type" value="Genomic_DNA"/>
</dbReference>
<sequence>MTPSFDRKGGKLSVPARAKEASSRLRDVVCSICLTDQVALVAQTFGVVLSLQEPPASSEDHITAVLSLITHGYQLYRTLKES</sequence>
<dbReference type="Proteomes" id="UP001603418">
    <property type="component" value="Unassembled WGS sequence"/>
</dbReference>
<accession>A0ABW6Z5L1</accession>
<protein>
    <submittedName>
        <fullName evidence="2">Uncharacterized protein</fullName>
    </submittedName>
</protein>
<reference evidence="2 3" key="1">
    <citation type="submission" date="2024-10" db="EMBL/GenBank/DDBJ databases">
        <title>The Natural Products Discovery Center: Release of the First 8490 Sequenced Strains for Exploring Actinobacteria Biosynthetic Diversity.</title>
        <authorList>
            <person name="Kalkreuter E."/>
            <person name="Kautsar S.A."/>
            <person name="Yang D."/>
            <person name="Bader C.D."/>
            <person name="Teijaro C.N."/>
            <person name="Fluegel L."/>
            <person name="Davis C.M."/>
            <person name="Simpson J.R."/>
            <person name="Lauterbach L."/>
            <person name="Steele A.D."/>
            <person name="Gui C."/>
            <person name="Meng S."/>
            <person name="Li G."/>
            <person name="Viehrig K."/>
            <person name="Ye F."/>
            <person name="Su P."/>
            <person name="Kiefer A.F."/>
            <person name="Nichols A."/>
            <person name="Cepeda A.J."/>
            <person name="Yan W."/>
            <person name="Fan B."/>
            <person name="Jiang Y."/>
            <person name="Adhikari A."/>
            <person name="Zheng C.-J."/>
            <person name="Schuster L."/>
            <person name="Cowan T.M."/>
            <person name="Smanski M.J."/>
            <person name="Chevrette M.G."/>
            <person name="De Carvalho L.P.S."/>
            <person name="Shen B."/>
        </authorList>
    </citation>
    <scope>NUCLEOTIDE SEQUENCE [LARGE SCALE GENOMIC DNA]</scope>
    <source>
        <strain evidence="2 3">NPDC013366</strain>
    </source>
</reference>
<evidence type="ECO:0000256" key="1">
    <source>
        <dbReference type="SAM" id="MobiDB-lite"/>
    </source>
</evidence>
<proteinExistence type="predicted"/>
<gene>
    <name evidence="2" type="ORF">ACF1HC_33275</name>
</gene>
<evidence type="ECO:0000313" key="3">
    <source>
        <dbReference type="Proteomes" id="UP001603418"/>
    </source>
</evidence>
<organism evidence="2 3">
    <name type="scientific">Streptomyces eurythermus</name>
    <dbReference type="NCBI Taxonomy" id="42237"/>
    <lineage>
        <taxon>Bacteria</taxon>
        <taxon>Bacillati</taxon>
        <taxon>Actinomycetota</taxon>
        <taxon>Actinomycetes</taxon>
        <taxon>Kitasatosporales</taxon>
        <taxon>Streptomycetaceae</taxon>
        <taxon>Streptomyces</taxon>
    </lineage>
</organism>
<feature type="region of interest" description="Disordered" evidence="1">
    <location>
        <begin position="1"/>
        <end position="22"/>
    </location>
</feature>
<evidence type="ECO:0000313" key="2">
    <source>
        <dbReference type="EMBL" id="MFF9886428.1"/>
    </source>
</evidence>
<keyword evidence="3" id="KW-1185">Reference proteome</keyword>